<keyword evidence="14" id="KW-0832">Ubl conjugation</keyword>
<keyword evidence="13 21" id="KW-0067">ATP-binding</keyword>
<feature type="compositionally biased region" description="Polar residues" evidence="23">
    <location>
        <begin position="416"/>
        <end position="428"/>
    </location>
</feature>
<dbReference type="PROSITE" id="PS00108">
    <property type="entry name" value="PROTEIN_KINASE_ST"/>
    <property type="match status" value="1"/>
</dbReference>
<evidence type="ECO:0000256" key="6">
    <source>
        <dbReference type="ARBA" id="ARBA00022527"/>
    </source>
</evidence>
<evidence type="ECO:0000256" key="22">
    <source>
        <dbReference type="RuleBase" id="RU000304"/>
    </source>
</evidence>
<dbReference type="InterPro" id="IPR025735">
    <property type="entry name" value="RHIM"/>
</dbReference>
<evidence type="ECO:0000256" key="14">
    <source>
        <dbReference type="ARBA" id="ARBA00022843"/>
    </source>
</evidence>
<keyword evidence="12" id="KW-0418">Kinase</keyword>
<dbReference type="PANTHER" id="PTHR44329">
    <property type="entry name" value="SERINE/THREONINE-PROTEIN KINASE TNNI3K-RELATED"/>
    <property type="match status" value="1"/>
</dbReference>
<keyword evidence="6 22" id="KW-0723">Serine/threonine-protein kinase</keyword>
<evidence type="ECO:0000256" key="19">
    <source>
        <dbReference type="ARBA" id="ARBA00079155"/>
    </source>
</evidence>
<protein>
    <recommendedName>
        <fullName evidence="18">Receptor-interacting serine/threonine-protein kinase 3</fullName>
        <ecNumber evidence="4">2.7.11.1</ecNumber>
    </recommendedName>
    <alternativeName>
        <fullName evidence="19">RIP-like protein kinase 3</fullName>
    </alternativeName>
    <alternativeName>
        <fullName evidence="20">Receptor-interacting protein 3</fullName>
    </alternativeName>
</protein>
<feature type="compositionally biased region" description="Low complexity" evidence="23">
    <location>
        <begin position="335"/>
        <end position="355"/>
    </location>
</feature>
<dbReference type="Pfam" id="PF00069">
    <property type="entry name" value="Pkinase"/>
    <property type="match status" value="1"/>
</dbReference>
<dbReference type="InterPro" id="IPR017441">
    <property type="entry name" value="Protein_kinase_ATP_BS"/>
</dbReference>
<evidence type="ECO:0000256" key="1">
    <source>
        <dbReference type="ARBA" id="ARBA00004123"/>
    </source>
</evidence>
<dbReference type="PANTHER" id="PTHR44329:SF297">
    <property type="entry name" value="RECEPTOR-INTERACTING SERINE_THREONINE-PROTEIN KINASE 3"/>
    <property type="match status" value="1"/>
</dbReference>
<evidence type="ECO:0000256" key="23">
    <source>
        <dbReference type="SAM" id="MobiDB-lite"/>
    </source>
</evidence>
<evidence type="ECO:0000256" key="3">
    <source>
        <dbReference type="ARBA" id="ARBA00005843"/>
    </source>
</evidence>
<evidence type="ECO:0000256" key="8">
    <source>
        <dbReference type="ARBA" id="ARBA00022590"/>
    </source>
</evidence>
<dbReference type="GO" id="GO:0004706">
    <property type="term" value="F:JUN kinase kinase kinase activity"/>
    <property type="evidence" value="ECO:0007669"/>
    <property type="project" value="TreeGrafter"/>
</dbReference>
<keyword evidence="9" id="KW-0808">Transferase</keyword>
<keyword evidence="11 21" id="KW-0547">Nucleotide-binding</keyword>
<comment type="subcellular location">
    <subcellularLocation>
        <location evidence="2">Cytoplasm</location>
        <location evidence="2">Cytosol</location>
    </subcellularLocation>
    <subcellularLocation>
        <location evidence="1">Nucleus</location>
    </subcellularLocation>
</comment>
<accession>A0A8C0VT32</accession>
<dbReference type="InterPro" id="IPR000719">
    <property type="entry name" value="Prot_kinase_dom"/>
</dbReference>
<dbReference type="GO" id="GO:0070266">
    <property type="term" value="P:necroptotic process"/>
    <property type="evidence" value="ECO:0007669"/>
    <property type="project" value="UniProtKB-ARBA"/>
</dbReference>
<dbReference type="PROSITE" id="PS00107">
    <property type="entry name" value="PROTEIN_KINASE_ATP"/>
    <property type="match status" value="1"/>
</dbReference>
<dbReference type="GO" id="GO:0060545">
    <property type="term" value="P:positive regulation of necroptotic process"/>
    <property type="evidence" value="ECO:0007669"/>
    <property type="project" value="UniProtKB-ARBA"/>
</dbReference>
<reference evidence="25" key="1">
    <citation type="submission" date="2023-09" db="UniProtKB">
        <authorList>
            <consortium name="Ensembl"/>
        </authorList>
    </citation>
    <scope>IDENTIFICATION</scope>
</reference>
<keyword evidence="10" id="KW-0053">Apoptosis</keyword>
<keyword evidence="5" id="KW-0963">Cytoplasm</keyword>
<evidence type="ECO:0000256" key="17">
    <source>
        <dbReference type="ARBA" id="ARBA00048679"/>
    </source>
</evidence>
<dbReference type="EC" id="2.7.11.1" evidence="4"/>
<proteinExistence type="inferred from homology"/>
<evidence type="ECO:0000256" key="18">
    <source>
        <dbReference type="ARBA" id="ARBA00071065"/>
    </source>
</evidence>
<dbReference type="Pfam" id="PF12721">
    <property type="entry name" value="RHIM"/>
    <property type="match status" value="1"/>
</dbReference>
<dbReference type="Gene3D" id="1.10.510.10">
    <property type="entry name" value="Transferase(Phosphotransferase) domain 1"/>
    <property type="match status" value="1"/>
</dbReference>
<dbReference type="InterPro" id="IPR051681">
    <property type="entry name" value="Ser/Thr_Kinases-Pseudokinases"/>
</dbReference>
<evidence type="ECO:0000256" key="7">
    <source>
        <dbReference type="ARBA" id="ARBA00022553"/>
    </source>
</evidence>
<evidence type="ECO:0000256" key="20">
    <source>
        <dbReference type="ARBA" id="ARBA00081897"/>
    </source>
</evidence>
<dbReference type="FunFam" id="1.10.510.10:FF:000661">
    <property type="entry name" value="Receptor-interacting serine/threonine-protein kinase 3"/>
    <property type="match status" value="1"/>
</dbReference>
<comment type="catalytic activity">
    <reaction evidence="16">
        <text>L-threonyl-[protein] + ATP = O-phospho-L-threonyl-[protein] + ADP + H(+)</text>
        <dbReference type="Rhea" id="RHEA:46608"/>
        <dbReference type="Rhea" id="RHEA-COMP:11060"/>
        <dbReference type="Rhea" id="RHEA-COMP:11605"/>
        <dbReference type="ChEBI" id="CHEBI:15378"/>
        <dbReference type="ChEBI" id="CHEBI:30013"/>
        <dbReference type="ChEBI" id="CHEBI:30616"/>
        <dbReference type="ChEBI" id="CHEBI:61977"/>
        <dbReference type="ChEBI" id="CHEBI:456216"/>
        <dbReference type="EC" id="2.7.11.1"/>
    </reaction>
</comment>
<keyword evidence="7" id="KW-0597">Phosphoprotein</keyword>
<dbReference type="InterPro" id="IPR008271">
    <property type="entry name" value="Ser/Thr_kinase_AS"/>
</dbReference>
<evidence type="ECO:0000256" key="2">
    <source>
        <dbReference type="ARBA" id="ARBA00004514"/>
    </source>
</evidence>
<evidence type="ECO:0000256" key="4">
    <source>
        <dbReference type="ARBA" id="ARBA00012513"/>
    </source>
</evidence>
<dbReference type="GO" id="GO:0005829">
    <property type="term" value="C:cytosol"/>
    <property type="evidence" value="ECO:0007669"/>
    <property type="project" value="UniProtKB-SubCell"/>
</dbReference>
<dbReference type="PROSITE" id="PS50011">
    <property type="entry name" value="PROTEIN_KINASE_DOM"/>
    <property type="match status" value="1"/>
</dbReference>
<evidence type="ECO:0000256" key="5">
    <source>
        <dbReference type="ARBA" id="ARBA00022490"/>
    </source>
</evidence>
<dbReference type="InterPro" id="IPR011009">
    <property type="entry name" value="Kinase-like_dom_sf"/>
</dbReference>
<feature type="domain" description="Protein kinase" evidence="24">
    <location>
        <begin position="19"/>
        <end position="301"/>
    </location>
</feature>
<comment type="similarity">
    <text evidence="3">Belongs to the protein kinase superfamily. TKL Ser/Thr protein kinase family.</text>
</comment>
<organism evidence="25">
    <name type="scientific">Castor canadensis</name>
    <name type="common">American beaver</name>
    <dbReference type="NCBI Taxonomy" id="51338"/>
    <lineage>
        <taxon>Eukaryota</taxon>
        <taxon>Metazoa</taxon>
        <taxon>Chordata</taxon>
        <taxon>Craniata</taxon>
        <taxon>Vertebrata</taxon>
        <taxon>Euteleostomi</taxon>
        <taxon>Mammalia</taxon>
        <taxon>Eutheria</taxon>
        <taxon>Euarchontoglires</taxon>
        <taxon>Glires</taxon>
        <taxon>Rodentia</taxon>
        <taxon>Castorimorpha</taxon>
        <taxon>Castoridae</taxon>
        <taxon>Castor</taxon>
    </lineage>
</organism>
<evidence type="ECO:0000256" key="9">
    <source>
        <dbReference type="ARBA" id="ARBA00022679"/>
    </source>
</evidence>
<dbReference type="Ensembl" id="ENSCCNT00000000409.1">
    <property type="protein sequence ID" value="ENSCCNP00000000313.1"/>
    <property type="gene ID" value="ENSCCNG00000000364.1"/>
</dbReference>
<dbReference type="SUPFAM" id="SSF56112">
    <property type="entry name" value="Protein kinase-like (PK-like)"/>
    <property type="match status" value="1"/>
</dbReference>
<evidence type="ECO:0000256" key="16">
    <source>
        <dbReference type="ARBA" id="ARBA00047899"/>
    </source>
</evidence>
<evidence type="ECO:0000256" key="12">
    <source>
        <dbReference type="ARBA" id="ARBA00022777"/>
    </source>
</evidence>
<sequence length="485" mass="53046">MVREKIKRASATLVPREELKNPTFVGQGGFGAVFRAQHRTWGHDVAVKIVNSKAVSREVKAMANLHSDYVLHLLGITESLQWDWVSGPALVTGFMENGSLAELLQPECPRPWPLICRLLEEVVLGMCYLHSLNPVLLHRDLKSSNVLLDRDLHAKLADFGLSTFQGRSQSGTGYWEPGGTLAYLAPELLANVNRKASKASDVYSFGILMWTVLAGREAELVIQTSMVCEAVCERQNRPSLEEVPPSSPETPGLDELKKLMQHCWSHEPQERPSFSDIKISKACSLVEDKMDVAVSKVKKFLSEHRRLCASEPSQRGTEMDGSGEITGSQSPWTGSLVSEMLNSLNLEESPSSVPERYTSLTEGNRAQEEHVQHARTAGMSSSPMAQTSQTPETSPFRSQTPTPILTGAVGPGPQGNQGTERNGTNWSSWAPKPNPTTGPSSISLNNCVGVQIGKHNSMTIQGRPVLPEQSVAPSSMGRGWQPHNK</sequence>
<feature type="region of interest" description="Disordered" evidence="23">
    <location>
        <begin position="308"/>
        <end position="442"/>
    </location>
</feature>
<evidence type="ECO:0000256" key="21">
    <source>
        <dbReference type="PROSITE-ProRule" id="PRU10141"/>
    </source>
</evidence>
<feature type="region of interest" description="Disordered" evidence="23">
    <location>
        <begin position="458"/>
        <end position="485"/>
    </location>
</feature>
<evidence type="ECO:0000256" key="10">
    <source>
        <dbReference type="ARBA" id="ARBA00022703"/>
    </source>
</evidence>
<feature type="compositionally biased region" description="Polar residues" evidence="23">
    <location>
        <begin position="378"/>
        <end position="403"/>
    </location>
</feature>
<evidence type="ECO:0000256" key="11">
    <source>
        <dbReference type="ARBA" id="ARBA00022741"/>
    </source>
</evidence>
<keyword evidence="8" id="KW-1210">Necrosis</keyword>
<name>A0A8C0VT32_CASCN</name>
<comment type="catalytic activity">
    <reaction evidence="17">
        <text>L-seryl-[protein] + ATP = O-phospho-L-seryl-[protein] + ADP + H(+)</text>
        <dbReference type="Rhea" id="RHEA:17989"/>
        <dbReference type="Rhea" id="RHEA-COMP:9863"/>
        <dbReference type="Rhea" id="RHEA-COMP:11604"/>
        <dbReference type="ChEBI" id="CHEBI:15378"/>
        <dbReference type="ChEBI" id="CHEBI:29999"/>
        <dbReference type="ChEBI" id="CHEBI:30616"/>
        <dbReference type="ChEBI" id="CHEBI:83421"/>
        <dbReference type="ChEBI" id="CHEBI:456216"/>
        <dbReference type="EC" id="2.7.11.1"/>
    </reaction>
</comment>
<dbReference type="GO" id="GO:0006915">
    <property type="term" value="P:apoptotic process"/>
    <property type="evidence" value="ECO:0007669"/>
    <property type="project" value="UniProtKB-KW"/>
</dbReference>
<dbReference type="AlphaFoldDB" id="A0A8C0VT32"/>
<dbReference type="GO" id="GO:0005634">
    <property type="term" value="C:nucleus"/>
    <property type="evidence" value="ECO:0007669"/>
    <property type="project" value="UniProtKB-SubCell"/>
</dbReference>
<feature type="binding site" evidence="21">
    <location>
        <position position="48"/>
    </location>
    <ligand>
        <name>ATP</name>
        <dbReference type="ChEBI" id="CHEBI:30616"/>
    </ligand>
</feature>
<dbReference type="SMART" id="SM00220">
    <property type="entry name" value="S_TKc"/>
    <property type="match status" value="1"/>
</dbReference>
<evidence type="ECO:0000259" key="24">
    <source>
        <dbReference type="PROSITE" id="PS50011"/>
    </source>
</evidence>
<evidence type="ECO:0000313" key="25">
    <source>
        <dbReference type="Ensembl" id="ENSCCNP00000000313.1"/>
    </source>
</evidence>
<keyword evidence="15" id="KW-0539">Nucleus</keyword>
<evidence type="ECO:0000256" key="13">
    <source>
        <dbReference type="ARBA" id="ARBA00022840"/>
    </source>
</evidence>
<dbReference type="GO" id="GO:0010468">
    <property type="term" value="P:regulation of gene expression"/>
    <property type="evidence" value="ECO:0007669"/>
    <property type="project" value="UniProtKB-ARBA"/>
</dbReference>
<evidence type="ECO:0000256" key="15">
    <source>
        <dbReference type="ARBA" id="ARBA00023242"/>
    </source>
</evidence>
<dbReference type="GO" id="GO:0009893">
    <property type="term" value="P:positive regulation of metabolic process"/>
    <property type="evidence" value="ECO:0007669"/>
    <property type="project" value="UniProtKB-ARBA"/>
</dbReference>
<gene>
    <name evidence="25" type="primary">Ripk3</name>
</gene>
<dbReference type="GO" id="GO:0005524">
    <property type="term" value="F:ATP binding"/>
    <property type="evidence" value="ECO:0007669"/>
    <property type="project" value="UniProtKB-UniRule"/>
</dbReference>